<comment type="similarity">
    <text evidence="1">Belongs to the 'GDSL' lipolytic enzyme family.</text>
</comment>
<comment type="caution">
    <text evidence="4">The sequence shown here is derived from an EMBL/GenBank/DDBJ whole genome shotgun (WGS) entry which is preliminary data.</text>
</comment>
<dbReference type="Gene3D" id="3.40.50.1110">
    <property type="entry name" value="SGNH hydrolase"/>
    <property type="match status" value="1"/>
</dbReference>
<dbReference type="RefSeq" id="WP_229796904.1">
    <property type="nucleotide sequence ID" value="NZ_BMYR01000002.1"/>
</dbReference>
<dbReference type="CDD" id="cd01821">
    <property type="entry name" value="Rhamnogalacturan_acetylesterase_like"/>
    <property type="match status" value="1"/>
</dbReference>
<dbReference type="EMBL" id="BMYR01000002">
    <property type="protein sequence ID" value="GGW53127.1"/>
    <property type="molecule type" value="Genomic_DNA"/>
</dbReference>
<evidence type="ECO:0000256" key="2">
    <source>
        <dbReference type="ARBA" id="ARBA00022801"/>
    </source>
</evidence>
<dbReference type="InterPro" id="IPR036514">
    <property type="entry name" value="SGNH_hydro_sf"/>
</dbReference>
<evidence type="ECO:0000256" key="1">
    <source>
        <dbReference type="ARBA" id="ARBA00008668"/>
    </source>
</evidence>
<gene>
    <name evidence="4" type="ORF">GCM10008111_06580</name>
</gene>
<proteinExistence type="inferred from homology"/>
<organism evidence="4 5">
    <name type="scientific">Alishewanella tabrizica</name>
    <dbReference type="NCBI Taxonomy" id="671278"/>
    <lineage>
        <taxon>Bacteria</taxon>
        <taxon>Pseudomonadati</taxon>
        <taxon>Pseudomonadota</taxon>
        <taxon>Gammaproteobacteria</taxon>
        <taxon>Alteromonadales</taxon>
        <taxon>Alteromonadaceae</taxon>
        <taxon>Alishewanella</taxon>
    </lineage>
</organism>
<feature type="domain" description="SGNH hydrolase-type esterase" evidence="3">
    <location>
        <begin position="40"/>
        <end position="191"/>
    </location>
</feature>
<dbReference type="InterPro" id="IPR013830">
    <property type="entry name" value="SGNH_hydro"/>
</dbReference>
<dbReference type="PANTHER" id="PTHR43695:SF1">
    <property type="entry name" value="RHAMNOGALACTURONAN ACETYLESTERASE"/>
    <property type="match status" value="1"/>
</dbReference>
<protein>
    <recommendedName>
        <fullName evidence="3">SGNH hydrolase-type esterase domain-containing protein</fullName>
    </recommendedName>
</protein>
<sequence>MMRNTLLTMAGIAATLLRSGDLLAQEQTYTALSKATLHLVGDSTMSDKPELAYPERGWGQLLPEFMLPQLNIINHAANGRSTRRFINEGRWQRLLSEVSAGDYVLIQFGHNDQKHDDPARFAAAEGDYQVFLRRFIQELRARNATPLLASSICRRNFTAQGRLTRDLAKYAEAAAQVAATEQVAFFDLQQHSCDFIEQQGLAGSQPYFIQVPAGLYAKYPEGKLDNTHLTLQGASKIAQLFVRDLQGQRHPLAKYVYRDLL</sequence>
<dbReference type="InterPro" id="IPR037459">
    <property type="entry name" value="RhgT-like"/>
</dbReference>
<name>A0ABQ2WH63_9ALTE</name>
<keyword evidence="5" id="KW-1185">Reference proteome</keyword>
<dbReference type="SUPFAM" id="SSF52266">
    <property type="entry name" value="SGNH hydrolase"/>
    <property type="match status" value="1"/>
</dbReference>
<dbReference type="Pfam" id="PF13472">
    <property type="entry name" value="Lipase_GDSL_2"/>
    <property type="match status" value="1"/>
</dbReference>
<dbReference type="PANTHER" id="PTHR43695">
    <property type="entry name" value="PUTATIVE (AFU_ORTHOLOGUE AFUA_2G17250)-RELATED"/>
    <property type="match status" value="1"/>
</dbReference>
<evidence type="ECO:0000313" key="5">
    <source>
        <dbReference type="Proteomes" id="UP000634667"/>
    </source>
</evidence>
<evidence type="ECO:0000313" key="4">
    <source>
        <dbReference type="EMBL" id="GGW53127.1"/>
    </source>
</evidence>
<reference evidence="5" key="1">
    <citation type="journal article" date="2019" name="Int. J. Syst. Evol. Microbiol.">
        <title>The Global Catalogue of Microorganisms (GCM) 10K type strain sequencing project: providing services to taxonomists for standard genome sequencing and annotation.</title>
        <authorList>
            <consortium name="The Broad Institute Genomics Platform"/>
            <consortium name="The Broad Institute Genome Sequencing Center for Infectious Disease"/>
            <person name="Wu L."/>
            <person name="Ma J."/>
        </authorList>
    </citation>
    <scope>NUCLEOTIDE SEQUENCE [LARGE SCALE GENOMIC DNA]</scope>
    <source>
        <strain evidence="5">KCTC 23723</strain>
    </source>
</reference>
<evidence type="ECO:0000259" key="3">
    <source>
        <dbReference type="Pfam" id="PF13472"/>
    </source>
</evidence>
<accession>A0ABQ2WH63</accession>
<dbReference type="Proteomes" id="UP000634667">
    <property type="component" value="Unassembled WGS sequence"/>
</dbReference>
<keyword evidence="2" id="KW-0378">Hydrolase</keyword>